<keyword evidence="1" id="KW-0732">Signal</keyword>
<evidence type="ECO:0000313" key="2">
    <source>
        <dbReference type="EMBL" id="OMO99554.1"/>
    </source>
</evidence>
<organism evidence="2 3">
    <name type="scientific">Corchorus olitorius</name>
    <dbReference type="NCBI Taxonomy" id="93759"/>
    <lineage>
        <taxon>Eukaryota</taxon>
        <taxon>Viridiplantae</taxon>
        <taxon>Streptophyta</taxon>
        <taxon>Embryophyta</taxon>
        <taxon>Tracheophyta</taxon>
        <taxon>Spermatophyta</taxon>
        <taxon>Magnoliopsida</taxon>
        <taxon>eudicotyledons</taxon>
        <taxon>Gunneridae</taxon>
        <taxon>Pentapetalae</taxon>
        <taxon>rosids</taxon>
        <taxon>malvids</taxon>
        <taxon>Malvales</taxon>
        <taxon>Malvaceae</taxon>
        <taxon>Grewioideae</taxon>
        <taxon>Apeibeae</taxon>
        <taxon>Corchorus</taxon>
    </lineage>
</organism>
<dbReference type="EMBL" id="AWUE01015112">
    <property type="protein sequence ID" value="OMO99554.1"/>
    <property type="molecule type" value="Genomic_DNA"/>
</dbReference>
<accession>A0A1R3JXL9</accession>
<reference evidence="3" key="1">
    <citation type="submission" date="2013-09" db="EMBL/GenBank/DDBJ databases">
        <title>Corchorus olitorius genome sequencing.</title>
        <authorList>
            <person name="Alam M."/>
            <person name="Haque M.S."/>
            <person name="Islam M.S."/>
            <person name="Emdad E.M."/>
            <person name="Islam M.M."/>
            <person name="Ahmed B."/>
            <person name="Halim A."/>
            <person name="Hossen Q.M.M."/>
            <person name="Hossain M.Z."/>
            <person name="Ahmed R."/>
            <person name="Khan M.M."/>
            <person name="Islam R."/>
            <person name="Rashid M.M."/>
            <person name="Khan S.A."/>
            <person name="Rahman M.S."/>
            <person name="Alam M."/>
            <person name="Yahiya A.S."/>
            <person name="Khan M.S."/>
            <person name="Azam M.S."/>
            <person name="Haque T."/>
            <person name="Lashkar M.Z.H."/>
            <person name="Akhand A.I."/>
            <person name="Morshed G."/>
            <person name="Roy S."/>
            <person name="Uddin K.S."/>
            <person name="Rabeya T."/>
            <person name="Hossain A.S."/>
            <person name="Chowdhury A."/>
            <person name="Snigdha A.R."/>
            <person name="Mortoza M.S."/>
            <person name="Matin S.A."/>
            <person name="Hoque S.M.E."/>
            <person name="Islam M.K."/>
            <person name="Roy D.K."/>
            <person name="Haider R."/>
            <person name="Moosa M.M."/>
            <person name="Elias S.M."/>
            <person name="Hasan A.M."/>
            <person name="Jahan S."/>
            <person name="Shafiuddin M."/>
            <person name="Mahmood N."/>
            <person name="Shommy N.S."/>
        </authorList>
    </citation>
    <scope>NUCLEOTIDE SEQUENCE [LARGE SCALE GENOMIC DNA]</scope>
    <source>
        <strain evidence="3">cv. O-4</strain>
    </source>
</reference>
<evidence type="ECO:0000313" key="3">
    <source>
        <dbReference type="Proteomes" id="UP000187203"/>
    </source>
</evidence>
<protein>
    <recommendedName>
        <fullName evidence="4">Secreted protein</fullName>
    </recommendedName>
</protein>
<comment type="caution">
    <text evidence="2">The sequence shown here is derived from an EMBL/GenBank/DDBJ whole genome shotgun (WGS) entry which is preliminary data.</text>
</comment>
<dbReference type="AlphaFoldDB" id="A0A1R3JXL9"/>
<evidence type="ECO:0008006" key="4">
    <source>
        <dbReference type="Google" id="ProtNLM"/>
    </source>
</evidence>
<proteinExistence type="predicted"/>
<evidence type="ECO:0000256" key="1">
    <source>
        <dbReference type="SAM" id="SignalP"/>
    </source>
</evidence>
<keyword evidence="3" id="KW-1185">Reference proteome</keyword>
<dbReference type="Proteomes" id="UP000187203">
    <property type="component" value="Unassembled WGS sequence"/>
</dbReference>
<feature type="chain" id="PRO_5012819835" description="Secreted protein" evidence="1">
    <location>
        <begin position="25"/>
        <end position="70"/>
    </location>
</feature>
<gene>
    <name evidence="2" type="ORF">COLO4_13236</name>
</gene>
<name>A0A1R3JXL9_9ROSI</name>
<sequence length="70" mass="8410">MFFFFFFFLQVILMLSWHEIRVEKEDIELCCCVLWKGELANQKSIKRCHILVRTLLYNLFALACDFNSSP</sequence>
<feature type="signal peptide" evidence="1">
    <location>
        <begin position="1"/>
        <end position="24"/>
    </location>
</feature>